<keyword evidence="4 6" id="KW-0560">Oxidoreductase</keyword>
<dbReference type="FunFam" id="1.10.287.990:FF:000001">
    <property type="entry name" value="Superoxide dismutase"/>
    <property type="match status" value="1"/>
</dbReference>
<dbReference type="SUPFAM" id="SSF46609">
    <property type="entry name" value="Fe,Mn superoxide dismutase (SOD), N-terminal domain"/>
    <property type="match status" value="1"/>
</dbReference>
<feature type="binding site" evidence="5">
    <location>
        <position position="83"/>
    </location>
    <ligand>
        <name>Mn(2+)</name>
        <dbReference type="ChEBI" id="CHEBI:29035"/>
    </ligand>
</feature>
<evidence type="ECO:0000313" key="10">
    <source>
        <dbReference type="Proteomes" id="UP000281975"/>
    </source>
</evidence>
<evidence type="ECO:0000259" key="7">
    <source>
        <dbReference type="Pfam" id="PF00081"/>
    </source>
</evidence>
<dbReference type="EC" id="1.15.1.1" evidence="2 6"/>
<comment type="catalytic activity">
    <reaction evidence="6">
        <text>2 superoxide + 2 H(+) = H2O2 + O2</text>
        <dbReference type="Rhea" id="RHEA:20696"/>
        <dbReference type="ChEBI" id="CHEBI:15378"/>
        <dbReference type="ChEBI" id="CHEBI:15379"/>
        <dbReference type="ChEBI" id="CHEBI:16240"/>
        <dbReference type="ChEBI" id="CHEBI:18421"/>
        <dbReference type="EC" id="1.15.1.1"/>
    </reaction>
</comment>
<dbReference type="InterPro" id="IPR036314">
    <property type="entry name" value="SOD_C_sf"/>
</dbReference>
<dbReference type="Proteomes" id="UP000281975">
    <property type="component" value="Unassembled WGS sequence"/>
</dbReference>
<protein>
    <recommendedName>
        <fullName evidence="2 6">Superoxide dismutase</fullName>
        <ecNumber evidence="2 6">1.15.1.1</ecNumber>
    </recommendedName>
</protein>
<dbReference type="InterPro" id="IPR019833">
    <property type="entry name" value="Mn/Fe_SOD_BS"/>
</dbReference>
<evidence type="ECO:0000259" key="8">
    <source>
        <dbReference type="Pfam" id="PF02777"/>
    </source>
</evidence>
<evidence type="ECO:0000256" key="2">
    <source>
        <dbReference type="ARBA" id="ARBA00012682"/>
    </source>
</evidence>
<feature type="domain" description="Manganese/iron superoxide dismutase C-terminal" evidence="8">
    <location>
        <begin position="103"/>
        <end position="205"/>
    </location>
</feature>
<evidence type="ECO:0000256" key="5">
    <source>
        <dbReference type="PIRSR" id="PIRSR000349-1"/>
    </source>
</evidence>
<comment type="similarity">
    <text evidence="1 6">Belongs to the iron/manganese superoxide dismutase family.</text>
</comment>
<dbReference type="Gene3D" id="1.10.287.990">
    <property type="entry name" value="Fe,Mn superoxide dismutase (SOD) domain"/>
    <property type="match status" value="1"/>
</dbReference>
<dbReference type="PANTHER" id="PTHR43595">
    <property type="entry name" value="37S RIBOSOMAL PROTEIN S26, MITOCHONDRIAL"/>
    <property type="match status" value="1"/>
</dbReference>
<feature type="binding site" evidence="5">
    <location>
        <position position="27"/>
    </location>
    <ligand>
        <name>Mn(2+)</name>
        <dbReference type="ChEBI" id="CHEBI:29035"/>
    </ligand>
</feature>
<dbReference type="PIRSF" id="PIRSF000349">
    <property type="entry name" value="SODismutase"/>
    <property type="match status" value="1"/>
</dbReference>
<evidence type="ECO:0000256" key="6">
    <source>
        <dbReference type="RuleBase" id="RU000414"/>
    </source>
</evidence>
<dbReference type="PRINTS" id="PR01703">
    <property type="entry name" value="MNSODISMTASE"/>
</dbReference>
<evidence type="ECO:0000256" key="4">
    <source>
        <dbReference type="ARBA" id="ARBA00023002"/>
    </source>
</evidence>
<dbReference type="Pfam" id="PF00081">
    <property type="entry name" value="Sod_Fe_N"/>
    <property type="match status" value="1"/>
</dbReference>
<keyword evidence="3 5" id="KW-0479">Metal-binding</keyword>
<evidence type="ECO:0000256" key="1">
    <source>
        <dbReference type="ARBA" id="ARBA00008714"/>
    </source>
</evidence>
<dbReference type="EMBL" id="RBIN01000003">
    <property type="protein sequence ID" value="RKR06309.1"/>
    <property type="molecule type" value="Genomic_DNA"/>
</dbReference>
<dbReference type="PROSITE" id="PS00088">
    <property type="entry name" value="SOD_MN"/>
    <property type="match status" value="1"/>
</dbReference>
<sequence>MAYQLPDLPYAFDALEPHIDAQTMQIHHDKHHNTYVTNANAALEKLPDDLAGLSAEELVQQLDRVPEAQRTAVRNNAGGHANHSLFWEIMTPNAKGLKEFPTLMGAIEKAFGSVDAFAEKFEAAAKGRFGSGWAWLCVKNGELMITSTANQDSPLMAQAYGGADAQPIFGVDVWEHAYYLNYQNRRPDYLKAFWNVVNWAEVEKRYNAATS</sequence>
<feature type="binding site" evidence="5">
    <location>
        <position position="176"/>
    </location>
    <ligand>
        <name>Mn(2+)</name>
        <dbReference type="ChEBI" id="CHEBI:29035"/>
    </ligand>
</feature>
<dbReference type="GO" id="GO:0005737">
    <property type="term" value="C:cytoplasm"/>
    <property type="evidence" value="ECO:0007669"/>
    <property type="project" value="TreeGrafter"/>
</dbReference>
<proteinExistence type="inferred from homology"/>
<comment type="function">
    <text evidence="6">Destroys radicals which are normally produced within the cells and which are toxic to biological systems.</text>
</comment>
<evidence type="ECO:0000313" key="9">
    <source>
        <dbReference type="EMBL" id="RKR06309.1"/>
    </source>
</evidence>
<reference evidence="9 10" key="1">
    <citation type="submission" date="2018-10" db="EMBL/GenBank/DDBJ databases">
        <title>Genomic Encyclopedia of Type Strains, Phase IV (KMG-IV): sequencing the most valuable type-strain genomes for metagenomic binning, comparative biology and taxonomic classification.</title>
        <authorList>
            <person name="Goeker M."/>
        </authorList>
    </citation>
    <scope>NUCLEOTIDE SEQUENCE [LARGE SCALE GENOMIC DNA]</scope>
    <source>
        <strain evidence="9 10">DSM 23229</strain>
    </source>
</reference>
<dbReference type="PANTHER" id="PTHR43595:SF2">
    <property type="entry name" value="SMALL RIBOSOMAL SUBUNIT PROTEIN MS42"/>
    <property type="match status" value="1"/>
</dbReference>
<organism evidence="9 10">
    <name type="scientific">Kushneria sinocarnis</name>
    <dbReference type="NCBI Taxonomy" id="595502"/>
    <lineage>
        <taxon>Bacteria</taxon>
        <taxon>Pseudomonadati</taxon>
        <taxon>Pseudomonadota</taxon>
        <taxon>Gammaproteobacteria</taxon>
        <taxon>Oceanospirillales</taxon>
        <taxon>Halomonadaceae</taxon>
        <taxon>Kushneria</taxon>
    </lineage>
</organism>
<name>A0A420WYK6_9GAMM</name>
<dbReference type="GO" id="GO:0030145">
    <property type="term" value="F:manganese ion binding"/>
    <property type="evidence" value="ECO:0007669"/>
    <property type="project" value="UniProtKB-ARBA"/>
</dbReference>
<dbReference type="InterPro" id="IPR001189">
    <property type="entry name" value="Mn/Fe_SOD"/>
</dbReference>
<dbReference type="Pfam" id="PF02777">
    <property type="entry name" value="Sod_Fe_C"/>
    <property type="match status" value="1"/>
</dbReference>
<comment type="caution">
    <text evidence="9">The sequence shown here is derived from an EMBL/GenBank/DDBJ whole genome shotgun (WGS) entry which is preliminary data.</text>
</comment>
<dbReference type="RefSeq" id="WP_121172227.1">
    <property type="nucleotide sequence ID" value="NZ_RBIN01000003.1"/>
</dbReference>
<dbReference type="InterPro" id="IPR036324">
    <property type="entry name" value="Mn/Fe_SOD_N_sf"/>
</dbReference>
<dbReference type="OrthoDB" id="9803125at2"/>
<evidence type="ECO:0000256" key="3">
    <source>
        <dbReference type="ARBA" id="ARBA00022723"/>
    </source>
</evidence>
<dbReference type="GO" id="GO:0004784">
    <property type="term" value="F:superoxide dismutase activity"/>
    <property type="evidence" value="ECO:0007669"/>
    <property type="project" value="UniProtKB-EC"/>
</dbReference>
<dbReference type="InterPro" id="IPR019832">
    <property type="entry name" value="Mn/Fe_SOD_C"/>
</dbReference>
<dbReference type="AlphaFoldDB" id="A0A420WYK6"/>
<keyword evidence="10" id="KW-1185">Reference proteome</keyword>
<dbReference type="SUPFAM" id="SSF54719">
    <property type="entry name" value="Fe,Mn superoxide dismutase (SOD), C-terminal domain"/>
    <property type="match status" value="1"/>
</dbReference>
<feature type="binding site" evidence="5">
    <location>
        <position position="172"/>
    </location>
    <ligand>
        <name>Mn(2+)</name>
        <dbReference type="ChEBI" id="CHEBI:29035"/>
    </ligand>
</feature>
<dbReference type="Gene3D" id="3.55.40.20">
    <property type="entry name" value="Iron/manganese superoxide dismutase, C-terminal domain"/>
    <property type="match status" value="1"/>
</dbReference>
<accession>A0A420WYK6</accession>
<dbReference type="InterPro" id="IPR019831">
    <property type="entry name" value="Mn/Fe_SOD_N"/>
</dbReference>
<gene>
    <name evidence="9" type="ORF">C7446_1251</name>
</gene>
<feature type="domain" description="Manganese/iron superoxide dismutase N-terminal" evidence="7">
    <location>
        <begin position="3"/>
        <end position="90"/>
    </location>
</feature>
<dbReference type="FunFam" id="3.55.40.20:FF:000001">
    <property type="entry name" value="Superoxide dismutase"/>
    <property type="match status" value="1"/>
</dbReference>